<gene>
    <name evidence="8" type="ORF">F3Y22_tig00110214pilonHSYRG00015</name>
</gene>
<dbReference type="Gene3D" id="3.30.200.20">
    <property type="entry name" value="Phosphorylase Kinase, domain 1"/>
    <property type="match status" value="1"/>
</dbReference>
<dbReference type="Gene3D" id="1.10.510.10">
    <property type="entry name" value="Transferase(Phosphotransferase) domain 1"/>
    <property type="match status" value="1"/>
</dbReference>
<keyword evidence="1" id="KW-0723">Serine/threonine-protein kinase</keyword>
<feature type="binding site" evidence="6">
    <location>
        <position position="328"/>
    </location>
    <ligand>
        <name>ATP</name>
        <dbReference type="ChEBI" id="CHEBI:30616"/>
    </ligand>
</feature>
<evidence type="ECO:0000256" key="5">
    <source>
        <dbReference type="ARBA" id="ARBA00022840"/>
    </source>
</evidence>
<dbReference type="InterPro" id="IPR011009">
    <property type="entry name" value="Kinase-like_dom_sf"/>
</dbReference>
<dbReference type="Proteomes" id="UP000436088">
    <property type="component" value="Unassembled WGS sequence"/>
</dbReference>
<evidence type="ECO:0000256" key="4">
    <source>
        <dbReference type="ARBA" id="ARBA00022777"/>
    </source>
</evidence>
<evidence type="ECO:0000256" key="6">
    <source>
        <dbReference type="PROSITE-ProRule" id="PRU10141"/>
    </source>
</evidence>
<keyword evidence="3 6" id="KW-0547">Nucleotide-binding</keyword>
<organism evidence="8 9">
    <name type="scientific">Hibiscus syriacus</name>
    <name type="common">Rose of Sharon</name>
    <dbReference type="NCBI Taxonomy" id="106335"/>
    <lineage>
        <taxon>Eukaryota</taxon>
        <taxon>Viridiplantae</taxon>
        <taxon>Streptophyta</taxon>
        <taxon>Embryophyta</taxon>
        <taxon>Tracheophyta</taxon>
        <taxon>Spermatophyta</taxon>
        <taxon>Magnoliopsida</taxon>
        <taxon>eudicotyledons</taxon>
        <taxon>Gunneridae</taxon>
        <taxon>Pentapetalae</taxon>
        <taxon>rosids</taxon>
        <taxon>malvids</taxon>
        <taxon>Malvales</taxon>
        <taxon>Malvaceae</taxon>
        <taxon>Malvoideae</taxon>
        <taxon>Hibiscus</taxon>
    </lineage>
</organism>
<evidence type="ECO:0000256" key="3">
    <source>
        <dbReference type="ARBA" id="ARBA00022741"/>
    </source>
</evidence>
<dbReference type="GO" id="GO:0009506">
    <property type="term" value="C:plasmodesma"/>
    <property type="evidence" value="ECO:0007669"/>
    <property type="project" value="TreeGrafter"/>
</dbReference>
<evidence type="ECO:0000313" key="9">
    <source>
        <dbReference type="Proteomes" id="UP000436088"/>
    </source>
</evidence>
<dbReference type="Pfam" id="PF07714">
    <property type="entry name" value="PK_Tyr_Ser-Thr"/>
    <property type="match status" value="1"/>
</dbReference>
<dbReference type="InterPro" id="IPR017441">
    <property type="entry name" value="Protein_kinase_ATP_BS"/>
</dbReference>
<keyword evidence="9" id="KW-1185">Reference proteome</keyword>
<keyword evidence="4" id="KW-0418">Kinase</keyword>
<accession>A0A6A3B7C1</accession>
<dbReference type="PROSITE" id="PS00107">
    <property type="entry name" value="PROTEIN_KINASE_ATP"/>
    <property type="match status" value="1"/>
</dbReference>
<dbReference type="InterPro" id="IPR000719">
    <property type="entry name" value="Prot_kinase_dom"/>
</dbReference>
<dbReference type="GO" id="GO:0005886">
    <property type="term" value="C:plasma membrane"/>
    <property type="evidence" value="ECO:0007669"/>
    <property type="project" value="TreeGrafter"/>
</dbReference>
<dbReference type="FunFam" id="2.60.120.430:FF:000003">
    <property type="entry name" value="FERONIA receptor-like kinase"/>
    <property type="match status" value="1"/>
</dbReference>
<evidence type="ECO:0000259" key="7">
    <source>
        <dbReference type="PROSITE" id="PS50011"/>
    </source>
</evidence>
<dbReference type="GO" id="GO:0004674">
    <property type="term" value="F:protein serine/threonine kinase activity"/>
    <property type="evidence" value="ECO:0007669"/>
    <property type="project" value="UniProtKB-KW"/>
</dbReference>
<dbReference type="AlphaFoldDB" id="A0A6A3B7C1"/>
<comment type="caution">
    <text evidence="8">The sequence shown here is derived from an EMBL/GenBank/DDBJ whole genome shotgun (WGS) entry which is preliminary data.</text>
</comment>
<dbReference type="FunFam" id="3.30.200.20:FF:000039">
    <property type="entry name" value="receptor-like protein kinase FERONIA"/>
    <property type="match status" value="1"/>
</dbReference>
<name>A0A6A3B7C1_HIBSY</name>
<evidence type="ECO:0000256" key="1">
    <source>
        <dbReference type="ARBA" id="ARBA00022527"/>
    </source>
</evidence>
<protein>
    <recommendedName>
        <fullName evidence="7">Protein kinase domain-containing protein</fullName>
    </recommendedName>
</protein>
<keyword evidence="2" id="KW-0808">Transferase</keyword>
<reference evidence="8" key="1">
    <citation type="submission" date="2019-09" db="EMBL/GenBank/DDBJ databases">
        <title>Draft genome information of white flower Hibiscus syriacus.</title>
        <authorList>
            <person name="Kim Y.-M."/>
        </authorList>
    </citation>
    <scope>NUCLEOTIDE SEQUENCE [LARGE SCALE GENOMIC DNA]</scope>
    <source>
        <strain evidence="8">YM2019G1</strain>
    </source>
</reference>
<dbReference type="InterPro" id="IPR001245">
    <property type="entry name" value="Ser-Thr/Tyr_kinase_cat_dom"/>
</dbReference>
<evidence type="ECO:0000256" key="2">
    <source>
        <dbReference type="ARBA" id="ARBA00022679"/>
    </source>
</evidence>
<keyword evidence="5 6" id="KW-0067">ATP-binding</keyword>
<dbReference type="PANTHER" id="PTHR27003">
    <property type="entry name" value="OS07G0166700 PROTEIN"/>
    <property type="match status" value="1"/>
</dbReference>
<feature type="domain" description="Protein kinase" evidence="7">
    <location>
        <begin position="299"/>
        <end position="437"/>
    </location>
</feature>
<dbReference type="PROSITE" id="PS50011">
    <property type="entry name" value="PROTEIN_KINASE_DOM"/>
    <property type="match status" value="1"/>
</dbReference>
<sequence>MGGESVAYTPTDYILLSCGAPSSFPKPEDGRKWVTDEGSNFSTLNSNNTSFTSKASRHDQSVTQFPYMTARVFRDKFTSSFPVSAGLKFLRLYFYPVRYSGFDATVSFFSVIANDYACFELGTTIHPISLELQQEFTSWSNMKVKYKEETPAYTAPAIVHTTSRTMLHFCETQLQVTEEGQRVFEIFMDNKTAESGQSKQILWLSLHPAIDVGSKFVDAILNGLEIFRLNKSDVSLAVPNPEPGSSLAVPKPENMKKRKGKTISHHIKTIIGAALGCTATISLSLCFTLVKIQSATNDFDDAFVVGRGGYGNVYKGCIERIKCEVAIKRLASMSQQGAPEFWTEIQLLSQLRHRHLVSLIGYCDDNNEMILVYEYMTNGTLRDHLYNTEKAHLSRKKTLKILIGAAHGLDYLHSGAARRVIHRDVKSSKILLDEKYC</sequence>
<dbReference type="PANTHER" id="PTHR27003:SF312">
    <property type="entry name" value="RECEPTOR-LIKE PROTEIN KINASE FERONIA"/>
    <property type="match status" value="1"/>
</dbReference>
<dbReference type="SUPFAM" id="SSF56112">
    <property type="entry name" value="Protein kinase-like (PK-like)"/>
    <property type="match status" value="1"/>
</dbReference>
<dbReference type="Gene3D" id="2.60.120.430">
    <property type="entry name" value="Galactose-binding lectin"/>
    <property type="match status" value="1"/>
</dbReference>
<dbReference type="InterPro" id="IPR045272">
    <property type="entry name" value="ANXUR1/2-like"/>
</dbReference>
<proteinExistence type="predicted"/>
<dbReference type="GO" id="GO:0005524">
    <property type="term" value="F:ATP binding"/>
    <property type="evidence" value="ECO:0007669"/>
    <property type="project" value="UniProtKB-UniRule"/>
</dbReference>
<dbReference type="GO" id="GO:0004714">
    <property type="term" value="F:transmembrane receptor protein tyrosine kinase activity"/>
    <property type="evidence" value="ECO:0007669"/>
    <property type="project" value="InterPro"/>
</dbReference>
<dbReference type="EMBL" id="VEPZ02000880">
    <property type="protein sequence ID" value="KAE8713124.1"/>
    <property type="molecule type" value="Genomic_DNA"/>
</dbReference>
<evidence type="ECO:0000313" key="8">
    <source>
        <dbReference type="EMBL" id="KAE8713124.1"/>
    </source>
</evidence>